<dbReference type="EMBL" id="SRYG01000008">
    <property type="protein sequence ID" value="TGY66196.1"/>
    <property type="molecule type" value="Genomic_DNA"/>
</dbReference>
<comment type="caution">
    <text evidence="1">The sequence shown here is derived from an EMBL/GenBank/DDBJ whole genome shotgun (WGS) entry which is preliminary data.</text>
</comment>
<accession>A0AC61R8A7</accession>
<sequence length="122" mass="13752">MLGNQWMVEVDALRKMCQVLHVPCLVERSRSGNGAHVWLFFKQPIQASKARKFGTLLLTNGSESIELKSFASYDRMISAQDWLEKGKIGNLVALPLQGRALKTETALSWMNIGIHIRINGER</sequence>
<proteinExistence type="predicted"/>
<gene>
    <name evidence="1" type="ORF">E5336_04945</name>
</gene>
<keyword evidence="2" id="KW-1185">Reference proteome</keyword>
<dbReference type="Proteomes" id="UP000308836">
    <property type="component" value="Unassembled WGS sequence"/>
</dbReference>
<organism evidence="1 2">
    <name type="scientific">Dubosiella muris</name>
    <dbReference type="NCBI Taxonomy" id="3038133"/>
    <lineage>
        <taxon>Bacteria</taxon>
        <taxon>Bacillati</taxon>
        <taxon>Bacillota</taxon>
        <taxon>Erysipelotrichia</taxon>
        <taxon>Erysipelotrichales</taxon>
        <taxon>Erysipelotrichaceae</taxon>
        <taxon>Dubosiella</taxon>
    </lineage>
</organism>
<reference evidence="1" key="1">
    <citation type="submission" date="2019-04" db="EMBL/GenBank/DDBJ databases">
        <title>Microbes associate with the intestines of laboratory mice.</title>
        <authorList>
            <person name="Navarre W."/>
            <person name="Wong E."/>
            <person name="Huang K."/>
            <person name="Tropini C."/>
            <person name="Ng K."/>
            <person name="Yu B."/>
        </authorList>
    </citation>
    <scope>NUCLEOTIDE SEQUENCE</scope>
    <source>
        <strain evidence="1">NM09_H32</strain>
    </source>
</reference>
<protein>
    <submittedName>
        <fullName evidence="1">Uncharacterized protein</fullName>
    </submittedName>
</protein>
<name>A0AC61R8A7_9FIRM</name>
<evidence type="ECO:0000313" key="2">
    <source>
        <dbReference type="Proteomes" id="UP000308836"/>
    </source>
</evidence>
<evidence type="ECO:0000313" key="1">
    <source>
        <dbReference type="EMBL" id="TGY66196.1"/>
    </source>
</evidence>